<evidence type="ECO:0000256" key="1">
    <source>
        <dbReference type="SAM" id="MobiDB-lite"/>
    </source>
</evidence>
<accession>A0AAD5GNP9</accession>
<feature type="region of interest" description="Disordered" evidence="1">
    <location>
        <begin position="1"/>
        <end position="42"/>
    </location>
</feature>
<name>A0AAD5GNP9_AMBAR</name>
<dbReference type="AlphaFoldDB" id="A0AAD5GNP9"/>
<organism evidence="2 3">
    <name type="scientific">Ambrosia artemisiifolia</name>
    <name type="common">Common ragweed</name>
    <dbReference type="NCBI Taxonomy" id="4212"/>
    <lineage>
        <taxon>Eukaryota</taxon>
        <taxon>Viridiplantae</taxon>
        <taxon>Streptophyta</taxon>
        <taxon>Embryophyta</taxon>
        <taxon>Tracheophyta</taxon>
        <taxon>Spermatophyta</taxon>
        <taxon>Magnoliopsida</taxon>
        <taxon>eudicotyledons</taxon>
        <taxon>Gunneridae</taxon>
        <taxon>Pentapetalae</taxon>
        <taxon>asterids</taxon>
        <taxon>campanulids</taxon>
        <taxon>Asterales</taxon>
        <taxon>Asteraceae</taxon>
        <taxon>Asteroideae</taxon>
        <taxon>Heliantheae alliance</taxon>
        <taxon>Heliantheae</taxon>
        <taxon>Ambrosia</taxon>
    </lineage>
</organism>
<evidence type="ECO:0000313" key="2">
    <source>
        <dbReference type="EMBL" id="KAI7746936.1"/>
    </source>
</evidence>
<dbReference type="EMBL" id="JAMZMK010006873">
    <property type="protein sequence ID" value="KAI7746936.1"/>
    <property type="molecule type" value="Genomic_DNA"/>
</dbReference>
<gene>
    <name evidence="2" type="ORF">M8C21_020665</name>
</gene>
<evidence type="ECO:0000313" key="3">
    <source>
        <dbReference type="Proteomes" id="UP001206925"/>
    </source>
</evidence>
<sequence length="108" mass="12170">MDMINQVPPKTALDDIDGGISTFDDHTNSSNQYLERESHSSFSTQEYTLGGIDTKVDEHDASLHLTQKAHKMLENSRCIKSLDSESSKMPNLEFTLGRLSQQLDDRIL</sequence>
<protein>
    <submittedName>
        <fullName evidence="2">Uncharacterized protein</fullName>
    </submittedName>
</protein>
<proteinExistence type="predicted"/>
<keyword evidence="3" id="KW-1185">Reference proteome</keyword>
<dbReference type="Proteomes" id="UP001206925">
    <property type="component" value="Unassembled WGS sequence"/>
</dbReference>
<reference evidence="2" key="1">
    <citation type="submission" date="2022-06" db="EMBL/GenBank/DDBJ databases">
        <title>Uncovering the hologenomic basis of an extraordinary plant invasion.</title>
        <authorList>
            <person name="Bieker V.C."/>
            <person name="Martin M.D."/>
            <person name="Gilbert T."/>
            <person name="Hodgins K."/>
            <person name="Battlay P."/>
            <person name="Petersen B."/>
            <person name="Wilson J."/>
        </authorList>
    </citation>
    <scope>NUCLEOTIDE SEQUENCE</scope>
    <source>
        <strain evidence="2">AA19_3_7</strain>
        <tissue evidence="2">Leaf</tissue>
    </source>
</reference>
<comment type="caution">
    <text evidence="2">The sequence shown here is derived from an EMBL/GenBank/DDBJ whole genome shotgun (WGS) entry which is preliminary data.</text>
</comment>